<evidence type="ECO:0000256" key="2">
    <source>
        <dbReference type="ARBA" id="ARBA00023315"/>
    </source>
</evidence>
<evidence type="ECO:0000259" key="3">
    <source>
        <dbReference type="PROSITE" id="PS51186"/>
    </source>
</evidence>
<name>A0A1C2DIX4_9HYPH</name>
<protein>
    <recommendedName>
        <fullName evidence="3">N-acetyltransferase domain-containing protein</fullName>
    </recommendedName>
</protein>
<dbReference type="PROSITE" id="PS51186">
    <property type="entry name" value="GNAT"/>
    <property type="match status" value="1"/>
</dbReference>
<keyword evidence="1" id="KW-0808">Transferase</keyword>
<evidence type="ECO:0000313" key="4">
    <source>
        <dbReference type="EMBL" id="OCX14606.1"/>
    </source>
</evidence>
<dbReference type="InterPro" id="IPR016181">
    <property type="entry name" value="Acyl_CoA_acyltransferase"/>
</dbReference>
<feature type="domain" description="N-acetyltransferase" evidence="3">
    <location>
        <begin position="120"/>
        <end position="254"/>
    </location>
</feature>
<dbReference type="PANTHER" id="PTHR43420">
    <property type="entry name" value="ACETYLTRANSFERASE"/>
    <property type="match status" value="1"/>
</dbReference>
<dbReference type="RefSeq" id="WP_024923846.1">
    <property type="nucleotide sequence ID" value="NZ_MDEO01000035.1"/>
</dbReference>
<gene>
    <name evidence="4" type="ORF">QV13_19350</name>
</gene>
<keyword evidence="2" id="KW-0012">Acyltransferase</keyword>
<evidence type="ECO:0000313" key="5">
    <source>
        <dbReference type="Proteomes" id="UP000094412"/>
    </source>
</evidence>
<sequence length="254" mass="27930">MKNSPVLDIRPNTVWHVEEACRQAWPAAVEQLADGWLLRRSGGGIRRTNSANPLAGERHCDAGLIDRVETFYRGFRQMPVFRLTDFTREISTELDRRGYTIEASTRTLLALLAGQSALDAEATVVTTEPTESWFDLRDRLAKDPLIFRDMVASIGLPKAFASSRAGGRTASIAYGVLCHGMLVVESVATHPDHRGKGLARRTVGALMNWAQGAGADKACLQVVADNHPALAVYRALGFNTELYSYHYRFAPDAA</sequence>
<dbReference type="CDD" id="cd04301">
    <property type="entry name" value="NAT_SF"/>
    <property type="match status" value="1"/>
</dbReference>
<dbReference type="Proteomes" id="UP000094412">
    <property type="component" value="Unassembled WGS sequence"/>
</dbReference>
<dbReference type="GO" id="GO:0016747">
    <property type="term" value="F:acyltransferase activity, transferring groups other than amino-acyl groups"/>
    <property type="evidence" value="ECO:0007669"/>
    <property type="project" value="InterPro"/>
</dbReference>
<dbReference type="InterPro" id="IPR050680">
    <property type="entry name" value="YpeA/RimI_acetyltransf"/>
</dbReference>
<dbReference type="EMBL" id="MDEO01000035">
    <property type="protein sequence ID" value="OCX14606.1"/>
    <property type="molecule type" value="Genomic_DNA"/>
</dbReference>
<reference evidence="4 5" key="1">
    <citation type="submission" date="2016-08" db="EMBL/GenBank/DDBJ databases">
        <title>Whole genome sequence of Mesorhizobium sp. strain UASWS1009 isolated from industrial sewage.</title>
        <authorList>
            <person name="Crovadore J."/>
            <person name="Calmin G."/>
            <person name="Chablais R."/>
            <person name="Cochard B."/>
            <person name="Lefort F."/>
        </authorList>
    </citation>
    <scope>NUCLEOTIDE SEQUENCE [LARGE SCALE GENOMIC DNA]</scope>
    <source>
        <strain evidence="4 5">UASWS1009</strain>
    </source>
</reference>
<proteinExistence type="predicted"/>
<dbReference type="AlphaFoldDB" id="A0A1C2DIX4"/>
<dbReference type="SUPFAM" id="SSF55729">
    <property type="entry name" value="Acyl-CoA N-acyltransferases (Nat)"/>
    <property type="match status" value="1"/>
</dbReference>
<evidence type="ECO:0000256" key="1">
    <source>
        <dbReference type="ARBA" id="ARBA00022679"/>
    </source>
</evidence>
<accession>A0A1C2DIX4</accession>
<dbReference type="Pfam" id="PF24553">
    <property type="entry name" value="Rv0428c_C"/>
    <property type="match status" value="1"/>
</dbReference>
<dbReference type="OrthoDB" id="9775595at2"/>
<comment type="caution">
    <text evidence="4">The sequence shown here is derived from an EMBL/GenBank/DDBJ whole genome shotgun (WGS) entry which is preliminary data.</text>
</comment>
<dbReference type="InterPro" id="IPR056935">
    <property type="entry name" value="Rv0428c-like_C"/>
</dbReference>
<dbReference type="InterPro" id="IPR000182">
    <property type="entry name" value="GNAT_dom"/>
</dbReference>
<keyword evidence="5" id="KW-1185">Reference proteome</keyword>
<organism evidence="4 5">
    <name type="scientific">Mesorhizobium hungaricum</name>
    <dbReference type="NCBI Taxonomy" id="1566387"/>
    <lineage>
        <taxon>Bacteria</taxon>
        <taxon>Pseudomonadati</taxon>
        <taxon>Pseudomonadota</taxon>
        <taxon>Alphaproteobacteria</taxon>
        <taxon>Hyphomicrobiales</taxon>
        <taxon>Phyllobacteriaceae</taxon>
        <taxon>Mesorhizobium</taxon>
    </lineage>
</organism>
<dbReference type="STRING" id="1566387.QV13_19350"/>
<dbReference type="Gene3D" id="3.40.630.30">
    <property type="match status" value="1"/>
</dbReference>